<dbReference type="AlphaFoldDB" id="A0A2H5XB47"/>
<dbReference type="PANTHER" id="PTHR38731">
    <property type="entry name" value="LIPL45-RELATED LIPOPROTEIN-RELATED"/>
    <property type="match status" value="1"/>
</dbReference>
<gene>
    <name evidence="2" type="ORF">HRbin17_00896</name>
</gene>
<name>A0A2H5XB47_9BACT</name>
<protein>
    <recommendedName>
        <fullName evidence="1">FecR protein domain-containing protein</fullName>
    </recommendedName>
</protein>
<dbReference type="InterPro" id="IPR006860">
    <property type="entry name" value="FecR"/>
</dbReference>
<accession>A0A2H5XB47</accession>
<reference evidence="3" key="1">
    <citation type="submission" date="2017-09" db="EMBL/GenBank/DDBJ databases">
        <title>Metaegenomics of thermophilic ammonia-oxidizing enrichment culture.</title>
        <authorList>
            <person name="Kato S."/>
            <person name="Suzuki K."/>
        </authorList>
    </citation>
    <scope>NUCLEOTIDE SEQUENCE [LARGE SCALE GENOMIC DNA]</scope>
</reference>
<evidence type="ECO:0000313" key="3">
    <source>
        <dbReference type="Proteomes" id="UP000236173"/>
    </source>
</evidence>
<dbReference type="Gene3D" id="2.60.120.1440">
    <property type="match status" value="1"/>
</dbReference>
<organism evidence="2 3">
    <name type="scientific">Candidatus Fervidibacter japonicus</name>
    <dbReference type="NCBI Taxonomy" id="2035412"/>
    <lineage>
        <taxon>Bacteria</taxon>
        <taxon>Candidatus Fervidibacterota</taxon>
        <taxon>Candidatus Fervidibacter</taxon>
    </lineage>
</organism>
<feature type="domain" description="FecR protein" evidence="1">
    <location>
        <begin position="71"/>
        <end position="172"/>
    </location>
</feature>
<dbReference type="Pfam" id="PF04773">
    <property type="entry name" value="FecR"/>
    <property type="match status" value="1"/>
</dbReference>
<evidence type="ECO:0000259" key="1">
    <source>
        <dbReference type="Pfam" id="PF04773"/>
    </source>
</evidence>
<dbReference type="EMBL" id="BEHT01000010">
    <property type="protein sequence ID" value="GBC98384.1"/>
    <property type="molecule type" value="Genomic_DNA"/>
</dbReference>
<sequence length="202" mass="21700">MRLGSAALLLGLMALVLLIVGSLETLRLAPRIAKVVAVQGEAVAVLPPRFGRKTTASRPLKPGMLVLAGTVLRTGPNGQVRLRWVDEVEVRIGPNTQLKVTRSSYDRVTKSLEALFRLNLGTVFVSLRRRLPAQSRLELQTPAITAAVRGTAFEVNVRSDGATRLKVAHGVVVVRLPNGTERHLQAGDQLFATPHNAATAAP</sequence>
<proteinExistence type="predicted"/>
<dbReference type="Proteomes" id="UP000236173">
    <property type="component" value="Unassembled WGS sequence"/>
</dbReference>
<comment type="caution">
    <text evidence="2">The sequence shown here is derived from an EMBL/GenBank/DDBJ whole genome shotgun (WGS) entry which is preliminary data.</text>
</comment>
<evidence type="ECO:0000313" key="2">
    <source>
        <dbReference type="EMBL" id="GBC98384.1"/>
    </source>
</evidence>